<protein>
    <recommendedName>
        <fullName evidence="4">TIR domain-containing protein</fullName>
    </recommendedName>
</protein>
<dbReference type="SUPFAM" id="SSF48371">
    <property type="entry name" value="ARM repeat"/>
    <property type="match status" value="1"/>
</dbReference>
<gene>
    <name evidence="2" type="ORF">GSLYS_00011624001</name>
</gene>
<feature type="compositionally biased region" description="Basic residues" evidence="1">
    <location>
        <begin position="120"/>
        <end position="136"/>
    </location>
</feature>
<comment type="caution">
    <text evidence="2">The sequence shown here is derived from an EMBL/GenBank/DDBJ whole genome shotgun (WGS) entry which is preliminary data.</text>
</comment>
<dbReference type="InterPro" id="IPR016024">
    <property type="entry name" value="ARM-type_fold"/>
</dbReference>
<feature type="region of interest" description="Disordered" evidence="1">
    <location>
        <begin position="185"/>
        <end position="216"/>
    </location>
</feature>
<dbReference type="EMBL" id="CAXITT010000272">
    <property type="protein sequence ID" value="CAL1537722.1"/>
    <property type="molecule type" value="Genomic_DNA"/>
</dbReference>
<proteinExistence type="predicted"/>
<organism evidence="2 3">
    <name type="scientific">Lymnaea stagnalis</name>
    <name type="common">Great pond snail</name>
    <name type="synonym">Helix stagnalis</name>
    <dbReference type="NCBI Taxonomy" id="6523"/>
    <lineage>
        <taxon>Eukaryota</taxon>
        <taxon>Metazoa</taxon>
        <taxon>Spiralia</taxon>
        <taxon>Lophotrochozoa</taxon>
        <taxon>Mollusca</taxon>
        <taxon>Gastropoda</taxon>
        <taxon>Heterobranchia</taxon>
        <taxon>Euthyneura</taxon>
        <taxon>Panpulmonata</taxon>
        <taxon>Hygrophila</taxon>
        <taxon>Lymnaeoidea</taxon>
        <taxon>Lymnaeidae</taxon>
        <taxon>Lymnaea</taxon>
    </lineage>
</organism>
<evidence type="ECO:0000313" key="2">
    <source>
        <dbReference type="EMBL" id="CAL1537722.1"/>
    </source>
</evidence>
<feature type="compositionally biased region" description="Polar residues" evidence="1">
    <location>
        <begin position="190"/>
        <end position="210"/>
    </location>
</feature>
<evidence type="ECO:0000313" key="3">
    <source>
        <dbReference type="Proteomes" id="UP001497497"/>
    </source>
</evidence>
<evidence type="ECO:0008006" key="4">
    <source>
        <dbReference type="Google" id="ProtNLM"/>
    </source>
</evidence>
<evidence type="ECO:0000256" key="1">
    <source>
        <dbReference type="SAM" id="MobiDB-lite"/>
    </source>
</evidence>
<dbReference type="AlphaFoldDB" id="A0AAV2HUC7"/>
<name>A0AAV2HUC7_LYMST</name>
<dbReference type="Gene3D" id="1.25.10.10">
    <property type="entry name" value="Leucine-rich Repeat Variant"/>
    <property type="match status" value="1"/>
</dbReference>
<accession>A0AAV2HUC7</accession>
<dbReference type="Pfam" id="PF13646">
    <property type="entry name" value="HEAT_2"/>
    <property type="match status" value="1"/>
</dbReference>
<feature type="region of interest" description="Disordered" evidence="1">
    <location>
        <begin position="120"/>
        <end position="158"/>
    </location>
</feature>
<sequence>MGNCLDIPPPPSKKRQLYTANSSYAPGSSVSSIAALMHGSMPPPAPYSRHEAFLPVDQLTGQPWIYPRRNSAVPPPYFQAGHPNMYLPLSSSQPSVSPYGSEDRWSKGYYSDYFIYSKKSHTSHGKSHNNHWKSRDRKGNASQKKHNSITITTFPNPRDDLIKRGSQIIVTSSYVKEHADTVVSGHISASPPSANDNDTHISQQKTSQSLHIPETRPKRGSTYITYIGDDPNPKTADQVQETGVNNASPGFAETGDADGDVIKLLVDEPITSLSPGHAHGHLLTSESNHSMMSHFRSVDTAGPVEPVDVVVCYGSSHGSSEDAAVKIERALDSAGLRVTTAKSGQRLSEKESTAAANAILHAKVLVVLLSLESIKHRSLKDQVSLAHVSGAVLYPVTLGPSLDIITNMKMELKLQLGSYKWTDLSSSTYLDLRLSQVVRSILDELEVIRGYEVIDEDYGQVSSSAQRHDKAAKQRQAIRSIDLGQHISAGHYWDKHYARGEDAVPWDRFLKDLVKEYHELLNCSVPRHCMAQLKEVLKLEMGAEEAGLVRQENFIEFCRDLGTDRDVWEKVHSVAKETSAVRNILSANCTVRTVAINNIVRFVKPSIITTLKKLCTDEQADIRAAATVALSRCPLPEGDHTVKCLLAALDDPNDMVREAGCLAMVSIKDKDALEKLEDLRNNDADAKVRETAGIAISQLDSMSPKTLGTQP</sequence>
<dbReference type="Proteomes" id="UP001497497">
    <property type="component" value="Unassembled WGS sequence"/>
</dbReference>
<keyword evidence="3" id="KW-1185">Reference proteome</keyword>
<reference evidence="2 3" key="1">
    <citation type="submission" date="2024-04" db="EMBL/GenBank/DDBJ databases">
        <authorList>
            <consortium name="Genoscope - CEA"/>
            <person name="William W."/>
        </authorList>
    </citation>
    <scope>NUCLEOTIDE SEQUENCE [LARGE SCALE GENOMIC DNA]</scope>
</reference>
<dbReference type="InterPro" id="IPR011989">
    <property type="entry name" value="ARM-like"/>
</dbReference>